<dbReference type="Proteomes" id="UP001314169">
    <property type="component" value="Chromosome 1"/>
</dbReference>
<name>A0ABN9Z414_PIPNA</name>
<dbReference type="EMBL" id="OY882858">
    <property type="protein sequence ID" value="CAK6433052.1"/>
    <property type="molecule type" value="Genomic_DNA"/>
</dbReference>
<evidence type="ECO:0000313" key="2">
    <source>
        <dbReference type="EMBL" id="CAK6433052.1"/>
    </source>
</evidence>
<evidence type="ECO:0000313" key="3">
    <source>
        <dbReference type="Proteomes" id="UP001314169"/>
    </source>
</evidence>
<reference evidence="2" key="1">
    <citation type="submission" date="2023-12" db="EMBL/GenBank/DDBJ databases">
        <authorList>
            <person name="Brown T."/>
        </authorList>
    </citation>
    <scope>NUCLEOTIDE SEQUENCE</scope>
</reference>
<gene>
    <name evidence="2" type="ORF">MPIPNATIZW_LOCUS1358</name>
</gene>
<sequence length="82" mass="8655">MKSRSWSSPFPCLGPPPSGVGDPACKMQSRIGEKRLGRRVGGEEAGRPCSLGAEIKSRVAVVRSPSDPRPDAPDGATGPRWL</sequence>
<accession>A0ABN9Z414</accession>
<evidence type="ECO:0000256" key="1">
    <source>
        <dbReference type="SAM" id="MobiDB-lite"/>
    </source>
</evidence>
<organism evidence="2 3">
    <name type="scientific">Pipistrellus nathusii</name>
    <name type="common">Nathusius' pipistrelle</name>
    <dbReference type="NCBI Taxonomy" id="59473"/>
    <lineage>
        <taxon>Eukaryota</taxon>
        <taxon>Metazoa</taxon>
        <taxon>Chordata</taxon>
        <taxon>Craniata</taxon>
        <taxon>Vertebrata</taxon>
        <taxon>Euteleostomi</taxon>
        <taxon>Mammalia</taxon>
        <taxon>Eutheria</taxon>
        <taxon>Laurasiatheria</taxon>
        <taxon>Chiroptera</taxon>
        <taxon>Yangochiroptera</taxon>
        <taxon>Vespertilionidae</taxon>
        <taxon>Pipistrellus</taxon>
    </lineage>
</organism>
<keyword evidence="3" id="KW-1185">Reference proteome</keyword>
<feature type="region of interest" description="Disordered" evidence="1">
    <location>
        <begin position="1"/>
        <end position="25"/>
    </location>
</feature>
<proteinExistence type="predicted"/>
<protein>
    <submittedName>
        <fullName evidence="2">Uncharacterized protein</fullName>
    </submittedName>
</protein>
<feature type="region of interest" description="Disordered" evidence="1">
    <location>
        <begin position="61"/>
        <end position="82"/>
    </location>
</feature>